<accession>A0A133UZV2</accession>
<dbReference type="InterPro" id="IPR015943">
    <property type="entry name" value="WD40/YVTN_repeat-like_dom_sf"/>
</dbReference>
<dbReference type="SUPFAM" id="SSF50998">
    <property type="entry name" value="Quinoprotein alcohol dehydrogenase-like"/>
    <property type="match status" value="2"/>
</dbReference>
<feature type="non-terminal residue" evidence="2">
    <location>
        <position position="387"/>
    </location>
</feature>
<sequence length="387" mass="43014">MKKVLAVIILVSLLAATIIVIGFTRDQTDRTQEIPKLLWKKKVVGTFDEFAGVTVVNKTVYTVGKTMDNAPVTALEAETGEIIWQTEVGSCDSTPMIVDNRLFVINCMWDDFTVRDVDQPVDKERIWCLNKEKGTVIWFNDSVLPDGGGPVSSAPAKNRIFACSTKDIYAKKPIGRVQSFRSDNGGLVWTSSYVGASTGGIFFENRYIVSGTNKLAAYDADNGERIWANKEIKSWDSLPVVAKDGVLYIGGGYGKLPLTLFAVNPNNGDTLWSWRAENNRELTLTTPVIHNEKVYFGGYSNLYCVDLKTHSLVWKRGGGGEGPYSTPVIANEIIYYGSTTLEEGEPDYIFARDIDTGNLIWKYEIDTTGRLQGIFSQPTISNNRLYF</sequence>
<evidence type="ECO:0000313" key="2">
    <source>
        <dbReference type="EMBL" id="KXA99700.1"/>
    </source>
</evidence>
<evidence type="ECO:0000313" key="3">
    <source>
        <dbReference type="Proteomes" id="UP000070341"/>
    </source>
</evidence>
<name>A0A133UZV2_9EURY</name>
<keyword evidence="3" id="KW-1185">Reference proteome</keyword>
<reference evidence="2 3" key="1">
    <citation type="journal article" date="2016" name="Sci. Rep.">
        <title>Metabolic traits of an uncultured archaeal lineage -MSBL1- from brine pools of the Red Sea.</title>
        <authorList>
            <person name="Mwirichia R."/>
            <person name="Alam I."/>
            <person name="Rashid M."/>
            <person name="Vinu M."/>
            <person name="Ba-Alawi W."/>
            <person name="Anthony Kamau A."/>
            <person name="Kamanda Ngugi D."/>
            <person name="Goker M."/>
            <person name="Klenk H.P."/>
            <person name="Bajic V."/>
            <person name="Stingl U."/>
        </authorList>
    </citation>
    <scope>NUCLEOTIDE SEQUENCE [LARGE SCALE GENOMIC DNA]</scope>
    <source>
        <strain evidence="2">SCGC-AAA259M10</strain>
    </source>
</reference>
<feature type="domain" description="Pyrrolo-quinoline quinone repeat" evidence="1">
    <location>
        <begin position="37"/>
        <end position="243"/>
    </location>
</feature>
<gene>
    <name evidence="2" type="ORF">AKJ40_02565</name>
</gene>
<dbReference type="InterPro" id="IPR002372">
    <property type="entry name" value="PQQ_rpt_dom"/>
</dbReference>
<proteinExistence type="predicted"/>
<dbReference type="PANTHER" id="PTHR34512">
    <property type="entry name" value="CELL SURFACE PROTEIN"/>
    <property type="match status" value="1"/>
</dbReference>
<dbReference type="PANTHER" id="PTHR34512:SF30">
    <property type="entry name" value="OUTER MEMBRANE PROTEIN ASSEMBLY FACTOR BAMB"/>
    <property type="match status" value="1"/>
</dbReference>
<evidence type="ECO:0000259" key="1">
    <source>
        <dbReference type="Pfam" id="PF13360"/>
    </source>
</evidence>
<dbReference type="Gene3D" id="2.130.10.10">
    <property type="entry name" value="YVTN repeat-like/Quinoprotein amine dehydrogenase"/>
    <property type="match status" value="1"/>
</dbReference>
<dbReference type="AlphaFoldDB" id="A0A133UZV2"/>
<dbReference type="Proteomes" id="UP000070341">
    <property type="component" value="Unassembled WGS sequence"/>
</dbReference>
<comment type="caution">
    <text evidence="2">The sequence shown here is derived from an EMBL/GenBank/DDBJ whole genome shotgun (WGS) entry which is preliminary data.</text>
</comment>
<dbReference type="Gene3D" id="2.40.128.630">
    <property type="match status" value="1"/>
</dbReference>
<dbReference type="InterPro" id="IPR011047">
    <property type="entry name" value="Quinoprotein_ADH-like_sf"/>
</dbReference>
<organism evidence="2 3">
    <name type="scientific">candidate division MSBL1 archaeon SCGC-AAA259M10</name>
    <dbReference type="NCBI Taxonomy" id="1698270"/>
    <lineage>
        <taxon>Archaea</taxon>
        <taxon>Methanobacteriati</taxon>
        <taxon>Methanobacteriota</taxon>
        <taxon>candidate division MSBL1</taxon>
    </lineage>
</organism>
<dbReference type="InterPro" id="IPR018391">
    <property type="entry name" value="PQQ_b-propeller_rpt"/>
</dbReference>
<protein>
    <recommendedName>
        <fullName evidence="1">Pyrrolo-quinoline quinone repeat domain-containing protein</fullName>
    </recommendedName>
</protein>
<dbReference type="Pfam" id="PF13360">
    <property type="entry name" value="PQQ_2"/>
    <property type="match status" value="1"/>
</dbReference>
<dbReference type="SMART" id="SM00564">
    <property type="entry name" value="PQQ"/>
    <property type="match status" value="6"/>
</dbReference>
<dbReference type="EMBL" id="LHXU01000035">
    <property type="protein sequence ID" value="KXA99700.1"/>
    <property type="molecule type" value="Genomic_DNA"/>
</dbReference>